<organism evidence="1 2">
    <name type="scientific">Gossypium australe</name>
    <dbReference type="NCBI Taxonomy" id="47621"/>
    <lineage>
        <taxon>Eukaryota</taxon>
        <taxon>Viridiplantae</taxon>
        <taxon>Streptophyta</taxon>
        <taxon>Embryophyta</taxon>
        <taxon>Tracheophyta</taxon>
        <taxon>Spermatophyta</taxon>
        <taxon>Magnoliopsida</taxon>
        <taxon>eudicotyledons</taxon>
        <taxon>Gunneridae</taxon>
        <taxon>Pentapetalae</taxon>
        <taxon>rosids</taxon>
        <taxon>malvids</taxon>
        <taxon>Malvales</taxon>
        <taxon>Malvaceae</taxon>
        <taxon>Malvoideae</taxon>
        <taxon>Gossypium</taxon>
    </lineage>
</organism>
<dbReference type="Gene3D" id="3.10.10.10">
    <property type="entry name" value="HIV Type 1 Reverse Transcriptase, subunit A, domain 1"/>
    <property type="match status" value="1"/>
</dbReference>
<dbReference type="OrthoDB" id="902849at2759"/>
<sequence length="109" mass="12606">MVYTKAIAEYFLLELLSPATFSPPPYPNNLEALLAIFSYVFAKPLEARNGKIRTRYVTSPFSSPILLVCKKDGFWHFCIDYRAFNAITVKDRFPIPSIDELFDELHRAR</sequence>
<keyword evidence="1" id="KW-0808">Transferase</keyword>
<evidence type="ECO:0000313" key="1">
    <source>
        <dbReference type="EMBL" id="KAA3487549.1"/>
    </source>
</evidence>
<keyword evidence="1" id="KW-0695">RNA-directed DNA polymerase</keyword>
<dbReference type="InterPro" id="IPR043502">
    <property type="entry name" value="DNA/RNA_pol_sf"/>
</dbReference>
<dbReference type="PANTHER" id="PTHR24559:SF434">
    <property type="entry name" value="RNA-DIRECTED DNA POLYMERASE HOMOLOG"/>
    <property type="match status" value="1"/>
</dbReference>
<dbReference type="PANTHER" id="PTHR24559">
    <property type="entry name" value="TRANSPOSON TY3-I GAG-POL POLYPROTEIN"/>
    <property type="match status" value="1"/>
</dbReference>
<dbReference type="SUPFAM" id="SSF56672">
    <property type="entry name" value="DNA/RNA polymerases"/>
    <property type="match status" value="1"/>
</dbReference>
<dbReference type="Proteomes" id="UP000325315">
    <property type="component" value="Unassembled WGS sequence"/>
</dbReference>
<gene>
    <name evidence="1" type="ORF">EPI10_031366</name>
</gene>
<accession>A0A5B6X034</accession>
<comment type="caution">
    <text evidence="1">The sequence shown here is derived from an EMBL/GenBank/DDBJ whole genome shotgun (WGS) entry which is preliminary data.</text>
</comment>
<dbReference type="GO" id="GO:0003964">
    <property type="term" value="F:RNA-directed DNA polymerase activity"/>
    <property type="evidence" value="ECO:0007669"/>
    <property type="project" value="UniProtKB-KW"/>
</dbReference>
<keyword evidence="2" id="KW-1185">Reference proteome</keyword>
<dbReference type="AlphaFoldDB" id="A0A5B6X034"/>
<name>A0A5B6X034_9ROSI</name>
<keyword evidence="1" id="KW-0548">Nucleotidyltransferase</keyword>
<dbReference type="EMBL" id="SMMG02000001">
    <property type="protein sequence ID" value="KAA3487549.1"/>
    <property type="molecule type" value="Genomic_DNA"/>
</dbReference>
<reference evidence="2" key="1">
    <citation type="journal article" date="2019" name="Plant Biotechnol. J.">
        <title>Genome sequencing of the Australian wild diploid species Gossypium australe highlights disease resistance and delayed gland morphogenesis.</title>
        <authorList>
            <person name="Cai Y."/>
            <person name="Cai X."/>
            <person name="Wang Q."/>
            <person name="Wang P."/>
            <person name="Zhang Y."/>
            <person name="Cai C."/>
            <person name="Xu Y."/>
            <person name="Wang K."/>
            <person name="Zhou Z."/>
            <person name="Wang C."/>
            <person name="Geng S."/>
            <person name="Li B."/>
            <person name="Dong Q."/>
            <person name="Hou Y."/>
            <person name="Wang H."/>
            <person name="Ai P."/>
            <person name="Liu Z."/>
            <person name="Yi F."/>
            <person name="Sun M."/>
            <person name="An G."/>
            <person name="Cheng J."/>
            <person name="Zhang Y."/>
            <person name="Shi Q."/>
            <person name="Xie Y."/>
            <person name="Shi X."/>
            <person name="Chang Y."/>
            <person name="Huang F."/>
            <person name="Chen Y."/>
            <person name="Hong S."/>
            <person name="Mi L."/>
            <person name="Sun Q."/>
            <person name="Zhang L."/>
            <person name="Zhou B."/>
            <person name="Peng R."/>
            <person name="Zhang X."/>
            <person name="Liu F."/>
        </authorList>
    </citation>
    <scope>NUCLEOTIDE SEQUENCE [LARGE SCALE GENOMIC DNA]</scope>
    <source>
        <strain evidence="2">cv. PA1801</strain>
    </source>
</reference>
<protein>
    <submittedName>
        <fullName evidence="1">RNA-directed DNA polymerase-like protein</fullName>
    </submittedName>
</protein>
<evidence type="ECO:0000313" key="2">
    <source>
        <dbReference type="Proteomes" id="UP000325315"/>
    </source>
</evidence>
<dbReference type="InterPro" id="IPR053134">
    <property type="entry name" value="RNA-dir_DNA_polymerase"/>
</dbReference>
<proteinExistence type="predicted"/>